<evidence type="ECO:0000256" key="1">
    <source>
        <dbReference type="ARBA" id="ARBA00004429"/>
    </source>
</evidence>
<protein>
    <submittedName>
        <fullName evidence="9">Sugar (And other) transporter family protein</fullName>
    </submittedName>
</protein>
<sequence>MLGYEKEQRSLTREQKEATGILSTATFLEYFDLMLYVHLAVLLNELFFPKYDSSAASLLSAFTFCSTFIFRPLGAYVFGRIGDKLGRKSTVIMTTTLMALSCIIMANAPTYEQVGYFAAVLITICRAIQGMASVGEIVGAELYLTEITKPPIQYPVVSFIAVASVIGTTAALAIASLVTTQGFNWRLAFWIGAIIAVVGGYARTHLRETPDFVDASARLLRKYEKANIDKKELKNDEIFNQKPNKKTTIYFFIMSCAWPICFYYTYITCGKVLKNSFGYSAAQVIHHNFIISMFHLASMSLICFLSYKIYLLKILRVKLALLFIFILFSPYLLKSTTTPFQLLLIQIGLIICSFDTVPAVSIFFRHFPVFKRFTYSSMIYAVSRALMYIITSFGIIYLTKYLSQYGLFVVMVPLLIICMFGLNHFQKLEKEAGYSW</sequence>
<dbReference type="PROSITE" id="PS50850">
    <property type="entry name" value="MFS"/>
    <property type="match status" value="1"/>
</dbReference>
<dbReference type="AlphaFoldDB" id="A0A0F3MSA7"/>
<feature type="transmembrane region" description="Helical" evidence="7">
    <location>
        <begin position="55"/>
        <end position="78"/>
    </location>
</feature>
<dbReference type="PATRIC" id="fig|1359196.3.peg.689"/>
<evidence type="ECO:0000256" key="7">
    <source>
        <dbReference type="SAM" id="Phobius"/>
    </source>
</evidence>
<proteinExistence type="predicted"/>
<name>A0A0F3MSA7_RICFI</name>
<gene>
    <name evidence="9" type="ORF">RFEPED_0712</name>
</gene>
<evidence type="ECO:0000313" key="10">
    <source>
        <dbReference type="Proteomes" id="UP000033475"/>
    </source>
</evidence>
<feature type="transmembrane region" description="Helical" evidence="7">
    <location>
        <begin position="379"/>
        <end position="399"/>
    </location>
</feature>
<feature type="transmembrane region" description="Helical" evidence="7">
    <location>
        <begin position="114"/>
        <end position="144"/>
    </location>
</feature>
<dbReference type="PANTHER" id="PTHR43045:SF1">
    <property type="entry name" value="SHIKIMATE TRANSPORTER"/>
    <property type="match status" value="1"/>
</dbReference>
<evidence type="ECO:0000256" key="4">
    <source>
        <dbReference type="ARBA" id="ARBA00022692"/>
    </source>
</evidence>
<dbReference type="GO" id="GO:0022857">
    <property type="term" value="F:transmembrane transporter activity"/>
    <property type="evidence" value="ECO:0007669"/>
    <property type="project" value="InterPro"/>
</dbReference>
<feature type="transmembrane region" description="Helical" evidence="7">
    <location>
        <begin position="183"/>
        <end position="202"/>
    </location>
</feature>
<dbReference type="InterPro" id="IPR011701">
    <property type="entry name" value="MFS"/>
</dbReference>
<feature type="transmembrane region" description="Helical" evidence="7">
    <location>
        <begin position="314"/>
        <end position="333"/>
    </location>
</feature>
<evidence type="ECO:0000259" key="8">
    <source>
        <dbReference type="PROSITE" id="PS50850"/>
    </source>
</evidence>
<dbReference type="RefSeq" id="WP_011270538.1">
    <property type="nucleotide sequence ID" value="NZ_LANQ01000001.1"/>
</dbReference>
<evidence type="ECO:0000256" key="6">
    <source>
        <dbReference type="ARBA" id="ARBA00023136"/>
    </source>
</evidence>
<keyword evidence="5 7" id="KW-1133">Transmembrane helix</keyword>
<reference evidence="9 10" key="1">
    <citation type="submission" date="2015-01" db="EMBL/GenBank/DDBJ databases">
        <title>Genome Sequencing of Rickettsiales.</title>
        <authorList>
            <person name="Daugherty S.C."/>
            <person name="Su Q."/>
            <person name="Abolude K."/>
            <person name="Beier-Sexton M."/>
            <person name="Carlyon J.A."/>
            <person name="Carter R."/>
            <person name="Day N.P."/>
            <person name="Dumler S.J."/>
            <person name="Dyachenko V."/>
            <person name="Godinez A."/>
            <person name="Kurtti T.J."/>
            <person name="Lichay M."/>
            <person name="Mullins K.E."/>
            <person name="Ott S."/>
            <person name="Pappas-Brown V."/>
            <person name="Paris D.H."/>
            <person name="Patel P."/>
            <person name="Richards A.L."/>
            <person name="Sadzewicz L."/>
            <person name="Sears K."/>
            <person name="Seidman D."/>
            <person name="Sengamalay N."/>
            <person name="Stenos J."/>
            <person name="Tallon L.J."/>
            <person name="Vincent G."/>
            <person name="Fraser C.M."/>
            <person name="Munderloh U."/>
            <person name="Dunning-Hotopp J.C."/>
        </authorList>
    </citation>
    <scope>NUCLEOTIDE SEQUENCE [LARGE SCALE GENOMIC DNA]</scope>
    <source>
        <strain evidence="9 10">Pedreira</strain>
    </source>
</reference>
<evidence type="ECO:0000256" key="2">
    <source>
        <dbReference type="ARBA" id="ARBA00022448"/>
    </source>
</evidence>
<dbReference type="PANTHER" id="PTHR43045">
    <property type="entry name" value="SHIKIMATE TRANSPORTER"/>
    <property type="match status" value="1"/>
</dbReference>
<evidence type="ECO:0000256" key="5">
    <source>
        <dbReference type="ARBA" id="ARBA00022989"/>
    </source>
</evidence>
<feature type="transmembrane region" description="Helical" evidence="7">
    <location>
        <begin position="405"/>
        <end position="425"/>
    </location>
</feature>
<dbReference type="Proteomes" id="UP000033475">
    <property type="component" value="Unassembled WGS sequence"/>
</dbReference>
<feature type="transmembrane region" description="Helical" evidence="7">
    <location>
        <begin position="249"/>
        <end position="267"/>
    </location>
</feature>
<feature type="domain" description="Major facilitator superfamily (MFS) profile" evidence="8">
    <location>
        <begin position="18"/>
        <end position="436"/>
    </location>
</feature>
<evidence type="ECO:0000256" key="3">
    <source>
        <dbReference type="ARBA" id="ARBA00022475"/>
    </source>
</evidence>
<feature type="transmembrane region" description="Helical" evidence="7">
    <location>
        <begin position="156"/>
        <end position="177"/>
    </location>
</feature>
<dbReference type="SUPFAM" id="SSF103473">
    <property type="entry name" value="MFS general substrate transporter"/>
    <property type="match status" value="1"/>
</dbReference>
<dbReference type="InterPro" id="IPR020846">
    <property type="entry name" value="MFS_dom"/>
</dbReference>
<keyword evidence="6 7" id="KW-0472">Membrane</keyword>
<keyword evidence="2" id="KW-0813">Transport</keyword>
<dbReference type="InterPro" id="IPR036259">
    <property type="entry name" value="MFS_trans_sf"/>
</dbReference>
<feature type="transmembrane region" description="Helical" evidence="7">
    <location>
        <begin position="345"/>
        <end position="367"/>
    </location>
</feature>
<dbReference type="Pfam" id="PF07690">
    <property type="entry name" value="MFS_1"/>
    <property type="match status" value="1"/>
</dbReference>
<feature type="transmembrane region" description="Helical" evidence="7">
    <location>
        <begin position="90"/>
        <end position="108"/>
    </location>
</feature>
<accession>A0A0F3MSA7</accession>
<keyword evidence="4 7" id="KW-0812">Transmembrane</keyword>
<dbReference type="EMBL" id="LANQ01000001">
    <property type="protein sequence ID" value="KJV58332.1"/>
    <property type="molecule type" value="Genomic_DNA"/>
</dbReference>
<evidence type="ECO:0000313" key="9">
    <source>
        <dbReference type="EMBL" id="KJV58332.1"/>
    </source>
</evidence>
<keyword evidence="3" id="KW-1003">Cell membrane</keyword>
<comment type="caution">
    <text evidence="9">The sequence shown here is derived from an EMBL/GenBank/DDBJ whole genome shotgun (WGS) entry which is preliminary data.</text>
</comment>
<feature type="transmembrane region" description="Helical" evidence="7">
    <location>
        <begin position="287"/>
        <end position="307"/>
    </location>
</feature>
<feature type="transmembrane region" description="Helical" evidence="7">
    <location>
        <begin position="21"/>
        <end position="43"/>
    </location>
</feature>
<dbReference type="Gene3D" id="1.20.1250.20">
    <property type="entry name" value="MFS general substrate transporter like domains"/>
    <property type="match status" value="1"/>
</dbReference>
<dbReference type="GO" id="GO:0005886">
    <property type="term" value="C:plasma membrane"/>
    <property type="evidence" value="ECO:0007669"/>
    <property type="project" value="UniProtKB-SubCell"/>
</dbReference>
<comment type="subcellular location">
    <subcellularLocation>
        <location evidence="1">Cell inner membrane</location>
        <topology evidence="1">Multi-pass membrane protein</topology>
    </subcellularLocation>
</comment>
<organism evidence="9 10">
    <name type="scientific">Rickettsia felis str. Pedreira</name>
    <dbReference type="NCBI Taxonomy" id="1359196"/>
    <lineage>
        <taxon>Bacteria</taxon>
        <taxon>Pseudomonadati</taxon>
        <taxon>Pseudomonadota</taxon>
        <taxon>Alphaproteobacteria</taxon>
        <taxon>Rickettsiales</taxon>
        <taxon>Rickettsiaceae</taxon>
        <taxon>Rickettsieae</taxon>
        <taxon>Rickettsia</taxon>
        <taxon>spotted fever group</taxon>
    </lineage>
</organism>